<organism evidence="1">
    <name type="scientific">marine sediment metagenome</name>
    <dbReference type="NCBI Taxonomy" id="412755"/>
    <lineage>
        <taxon>unclassified sequences</taxon>
        <taxon>metagenomes</taxon>
        <taxon>ecological metagenomes</taxon>
    </lineage>
</organism>
<name>X1BZD0_9ZZZZ</name>
<sequence>KGEFKPALRKIRNVILKFEKYIATPNVLLNNGIDHEEATLEIHRVVYTLGQ</sequence>
<dbReference type="AlphaFoldDB" id="X1BZD0"/>
<protein>
    <submittedName>
        <fullName evidence="1">Uncharacterized protein</fullName>
    </submittedName>
</protein>
<evidence type="ECO:0000313" key="1">
    <source>
        <dbReference type="EMBL" id="GAG77481.1"/>
    </source>
</evidence>
<comment type="caution">
    <text evidence="1">The sequence shown here is derived from an EMBL/GenBank/DDBJ whole genome shotgun (WGS) entry which is preliminary data.</text>
</comment>
<accession>X1BZD0</accession>
<proteinExistence type="predicted"/>
<gene>
    <name evidence="1" type="ORF">S01H4_23375</name>
</gene>
<reference evidence="1" key="1">
    <citation type="journal article" date="2014" name="Front. Microbiol.">
        <title>High frequency of phylogenetically diverse reductive dehalogenase-homologous genes in deep subseafloor sedimentary metagenomes.</title>
        <authorList>
            <person name="Kawai M."/>
            <person name="Futagami T."/>
            <person name="Toyoda A."/>
            <person name="Takaki Y."/>
            <person name="Nishi S."/>
            <person name="Hori S."/>
            <person name="Arai W."/>
            <person name="Tsubouchi T."/>
            <person name="Morono Y."/>
            <person name="Uchiyama I."/>
            <person name="Ito T."/>
            <person name="Fujiyama A."/>
            <person name="Inagaki F."/>
            <person name="Takami H."/>
        </authorList>
    </citation>
    <scope>NUCLEOTIDE SEQUENCE</scope>
    <source>
        <strain evidence="1">Expedition CK06-06</strain>
    </source>
</reference>
<dbReference type="Gene3D" id="3.40.50.11160">
    <property type="match status" value="1"/>
</dbReference>
<feature type="non-terminal residue" evidence="1">
    <location>
        <position position="1"/>
    </location>
</feature>
<dbReference type="EMBL" id="BART01010834">
    <property type="protein sequence ID" value="GAG77481.1"/>
    <property type="molecule type" value="Genomic_DNA"/>
</dbReference>